<dbReference type="Pfam" id="PF01841">
    <property type="entry name" value="Transglut_core"/>
    <property type="match status" value="1"/>
</dbReference>
<evidence type="ECO:0000313" key="4">
    <source>
        <dbReference type="EMBL" id="MCI2240992.1"/>
    </source>
</evidence>
<dbReference type="InterPro" id="IPR002931">
    <property type="entry name" value="Transglutaminase-like"/>
</dbReference>
<feature type="chain" id="PRO_5045758925" evidence="2">
    <location>
        <begin position="29"/>
        <end position="336"/>
    </location>
</feature>
<name>A0ABS9WEV6_9ACTN</name>
<dbReference type="PANTHER" id="PTHR33490:SF6">
    <property type="entry name" value="SLL1049 PROTEIN"/>
    <property type="match status" value="1"/>
</dbReference>
<feature type="domain" description="Transglutaminase-like" evidence="3">
    <location>
        <begin position="245"/>
        <end position="303"/>
    </location>
</feature>
<dbReference type="PANTHER" id="PTHR33490">
    <property type="entry name" value="BLR5614 PROTEIN-RELATED"/>
    <property type="match status" value="1"/>
</dbReference>
<dbReference type="Gene3D" id="3.10.620.30">
    <property type="match status" value="1"/>
</dbReference>
<accession>A0ABS9WEV6</accession>
<dbReference type="InterPro" id="IPR038765">
    <property type="entry name" value="Papain-like_cys_pep_sf"/>
</dbReference>
<dbReference type="PROSITE" id="PS51257">
    <property type="entry name" value="PROKAR_LIPOPROTEIN"/>
    <property type="match status" value="1"/>
</dbReference>
<evidence type="ECO:0000313" key="5">
    <source>
        <dbReference type="Proteomes" id="UP001430755"/>
    </source>
</evidence>
<reference evidence="4" key="1">
    <citation type="submission" date="2021-11" db="EMBL/GenBank/DDBJ databases">
        <title>A Novel Adlercreutzia Species, isolated from a Allomyrina dichotoma larva feces.</title>
        <authorList>
            <person name="Suh M.K."/>
        </authorList>
    </citation>
    <scope>NUCLEOTIDE SEQUENCE</scope>
    <source>
        <strain evidence="4">JBNU-10</strain>
    </source>
</reference>
<feature type="signal peptide" evidence="2">
    <location>
        <begin position="1"/>
        <end position="28"/>
    </location>
</feature>
<evidence type="ECO:0000256" key="1">
    <source>
        <dbReference type="SAM" id="MobiDB-lite"/>
    </source>
</evidence>
<dbReference type="RefSeq" id="WP_242162730.1">
    <property type="nucleotide sequence ID" value="NZ_JAJMLW010000001.1"/>
</dbReference>
<proteinExistence type="predicted"/>
<sequence length="336" mass="34456">MSTLHHRVHRVLGAVLGTALLVACLALAGCGGGGGGGTASASPATPAPSGPSGSGGGGSNSGETSGPAYIEPDPIAMSSFNESAAVKGQGGSIDVSSASKGYVGASAVSSSRLKFQVVCGERSYNYDLPGDGTPIICPLNMGNGSYTFRIMQNTSGSSYVEVASTTADVTLESEFAPYLVPNVFCNYTPSSTAVTQARALAADAQNEGDVVKAVYDWMTSTVTYDKGKAAQLADATGYVPSPDATLAAKTGICFDYASLAAAMFRSLGIPCQIVTGYVSPDNIYHAWNMIYIDGKWVSAHLTVNPDTWTRVDLTFAAAGAGSTIGDGTTYTDRYVY</sequence>
<protein>
    <submittedName>
        <fullName evidence="4">Transglutaminase-like domain-containing protein</fullName>
    </submittedName>
</protein>
<keyword evidence="5" id="KW-1185">Reference proteome</keyword>
<comment type="caution">
    <text evidence="4">The sequence shown here is derived from an EMBL/GenBank/DDBJ whole genome shotgun (WGS) entry which is preliminary data.</text>
</comment>
<dbReference type="SMART" id="SM00460">
    <property type="entry name" value="TGc"/>
    <property type="match status" value="1"/>
</dbReference>
<evidence type="ECO:0000259" key="3">
    <source>
        <dbReference type="SMART" id="SM00460"/>
    </source>
</evidence>
<dbReference type="EMBL" id="JAJMLW010000001">
    <property type="protein sequence ID" value="MCI2240992.1"/>
    <property type="molecule type" value="Genomic_DNA"/>
</dbReference>
<feature type="region of interest" description="Disordered" evidence="1">
    <location>
        <begin position="37"/>
        <end position="73"/>
    </location>
</feature>
<keyword evidence="2" id="KW-0732">Signal</keyword>
<organism evidence="4 5">
    <name type="scientific">Adlercreutzia faecimuris</name>
    <dbReference type="NCBI Taxonomy" id="2897341"/>
    <lineage>
        <taxon>Bacteria</taxon>
        <taxon>Bacillati</taxon>
        <taxon>Actinomycetota</taxon>
        <taxon>Coriobacteriia</taxon>
        <taxon>Eggerthellales</taxon>
        <taxon>Eggerthellaceae</taxon>
        <taxon>Adlercreutzia</taxon>
    </lineage>
</organism>
<evidence type="ECO:0000256" key="2">
    <source>
        <dbReference type="SAM" id="SignalP"/>
    </source>
</evidence>
<dbReference type="Proteomes" id="UP001430755">
    <property type="component" value="Unassembled WGS sequence"/>
</dbReference>
<gene>
    <name evidence="4" type="ORF">LPT13_01310</name>
</gene>
<dbReference type="SUPFAM" id="SSF54001">
    <property type="entry name" value="Cysteine proteinases"/>
    <property type="match status" value="1"/>
</dbReference>